<evidence type="ECO:0000313" key="1">
    <source>
        <dbReference type="EMBL" id="MPM41476.1"/>
    </source>
</evidence>
<reference evidence="1" key="1">
    <citation type="submission" date="2019-08" db="EMBL/GenBank/DDBJ databases">
        <authorList>
            <person name="Kucharzyk K."/>
            <person name="Murdoch R.W."/>
            <person name="Higgins S."/>
            <person name="Loffler F."/>
        </authorList>
    </citation>
    <scope>NUCLEOTIDE SEQUENCE</scope>
</reference>
<sequence>MTYTCEDCGFLFRRAGAITVCPSCEKSRIRSATEEEAQRLQTLLEQEKTALLKENRPK</sequence>
<name>A0A644ZL12_9ZZZZ</name>
<organism evidence="1">
    <name type="scientific">bioreactor metagenome</name>
    <dbReference type="NCBI Taxonomy" id="1076179"/>
    <lineage>
        <taxon>unclassified sequences</taxon>
        <taxon>metagenomes</taxon>
        <taxon>ecological metagenomes</taxon>
    </lineage>
</organism>
<comment type="caution">
    <text evidence="1">The sequence shown here is derived from an EMBL/GenBank/DDBJ whole genome shotgun (WGS) entry which is preliminary data.</text>
</comment>
<accession>A0A644ZL12</accession>
<proteinExistence type="predicted"/>
<gene>
    <name evidence="1" type="ORF">SDC9_88131</name>
</gene>
<dbReference type="AlphaFoldDB" id="A0A644ZL12"/>
<protein>
    <submittedName>
        <fullName evidence="1">Uncharacterized protein</fullName>
    </submittedName>
</protein>
<dbReference type="EMBL" id="VSSQ01009386">
    <property type="protein sequence ID" value="MPM41476.1"/>
    <property type="molecule type" value="Genomic_DNA"/>
</dbReference>